<dbReference type="PANTHER" id="PTHR42982:SF1">
    <property type="entry name" value="SEC-INDEPENDENT PROTEIN TRANSLOCASE PROTEIN TATA"/>
    <property type="match status" value="1"/>
</dbReference>
<dbReference type="Gene3D" id="1.20.5.3310">
    <property type="match status" value="1"/>
</dbReference>
<evidence type="ECO:0000256" key="10">
    <source>
        <dbReference type="SAM" id="MobiDB-lite"/>
    </source>
</evidence>
<feature type="region of interest" description="Disordered" evidence="10">
    <location>
        <begin position="64"/>
        <end position="101"/>
    </location>
</feature>
<keyword evidence="2 9" id="KW-0813">Transport</keyword>
<evidence type="ECO:0000256" key="9">
    <source>
        <dbReference type="HAMAP-Rule" id="MF_00236"/>
    </source>
</evidence>
<protein>
    <recommendedName>
        <fullName evidence="9">Sec-independent protein translocase protein TatA</fullName>
    </recommendedName>
</protein>
<sequence>MFGIGYPELLIVGIVALLLFGSRLPEVARSLGKSLTEFKKGVQGVKDEFSDAVNSGTNAARFDLDYNDHREEPAPKFEPPTSPPREEVKEEAASGPPTPAT</sequence>
<dbReference type="Pfam" id="PF02416">
    <property type="entry name" value="TatA_B_E"/>
    <property type="match status" value="1"/>
</dbReference>
<feature type="compositionally biased region" description="Basic and acidic residues" evidence="10">
    <location>
        <begin position="64"/>
        <end position="75"/>
    </location>
</feature>
<evidence type="ECO:0000256" key="8">
    <source>
        <dbReference type="ARBA" id="ARBA00023136"/>
    </source>
</evidence>
<dbReference type="Proteomes" id="UP001155241">
    <property type="component" value="Unassembled WGS sequence"/>
</dbReference>
<comment type="subcellular location">
    <subcellularLocation>
        <location evidence="1 9">Cell membrane</location>
        <topology evidence="1 9">Single-pass membrane protein</topology>
    </subcellularLocation>
</comment>
<evidence type="ECO:0000256" key="7">
    <source>
        <dbReference type="ARBA" id="ARBA00023010"/>
    </source>
</evidence>
<reference evidence="11" key="1">
    <citation type="submission" date="2022-06" db="EMBL/GenBank/DDBJ databases">
        <title>Aeoliella straminimaris, a novel planctomycete from sediments.</title>
        <authorList>
            <person name="Vitorino I.R."/>
            <person name="Lage O.M."/>
        </authorList>
    </citation>
    <scope>NUCLEOTIDE SEQUENCE</scope>
    <source>
        <strain evidence="11">ICT_H6.2</strain>
    </source>
</reference>
<keyword evidence="3 9" id="KW-1003">Cell membrane</keyword>
<proteinExistence type="inferred from homology"/>
<keyword evidence="6 9" id="KW-1133">Transmembrane helix</keyword>
<evidence type="ECO:0000256" key="5">
    <source>
        <dbReference type="ARBA" id="ARBA00022927"/>
    </source>
</evidence>
<evidence type="ECO:0000313" key="12">
    <source>
        <dbReference type="Proteomes" id="UP001155241"/>
    </source>
</evidence>
<dbReference type="HAMAP" id="MF_00236">
    <property type="entry name" value="TatA_E"/>
    <property type="match status" value="1"/>
</dbReference>
<keyword evidence="7 9" id="KW-0811">Translocation</keyword>
<dbReference type="GO" id="GO:0043953">
    <property type="term" value="P:protein transport by the Tat complex"/>
    <property type="evidence" value="ECO:0007669"/>
    <property type="project" value="UniProtKB-UniRule"/>
</dbReference>
<gene>
    <name evidence="9" type="primary">tatA</name>
    <name evidence="11" type="ORF">NG895_22320</name>
</gene>
<comment type="similarity">
    <text evidence="9">Belongs to the TatA/E family.</text>
</comment>
<comment type="function">
    <text evidence="9">Part of the twin-arginine translocation (Tat) system that transports large folded proteins containing a characteristic twin-arginine motif in their signal peptide across membranes. TatA could form the protein-conducting channel of the Tat system.</text>
</comment>
<dbReference type="InterPro" id="IPR006312">
    <property type="entry name" value="TatA/E"/>
</dbReference>
<dbReference type="GO" id="GO:0033281">
    <property type="term" value="C:TAT protein transport complex"/>
    <property type="evidence" value="ECO:0007669"/>
    <property type="project" value="UniProtKB-UniRule"/>
</dbReference>
<keyword evidence="8 9" id="KW-0472">Membrane</keyword>
<evidence type="ECO:0000313" key="11">
    <source>
        <dbReference type="EMBL" id="MCO6046641.1"/>
    </source>
</evidence>
<comment type="subunit">
    <text evidence="9">Forms a complex with TatC.</text>
</comment>
<dbReference type="RefSeq" id="WP_252854754.1">
    <property type="nucleotide sequence ID" value="NZ_JAMXLR010000076.1"/>
</dbReference>
<dbReference type="PRINTS" id="PR01506">
    <property type="entry name" value="TATBPROTEIN"/>
</dbReference>
<organism evidence="11 12">
    <name type="scientific">Aeoliella straminimaris</name>
    <dbReference type="NCBI Taxonomy" id="2954799"/>
    <lineage>
        <taxon>Bacteria</taxon>
        <taxon>Pseudomonadati</taxon>
        <taxon>Planctomycetota</taxon>
        <taxon>Planctomycetia</taxon>
        <taxon>Pirellulales</taxon>
        <taxon>Lacipirellulaceae</taxon>
        <taxon>Aeoliella</taxon>
    </lineage>
</organism>
<dbReference type="PANTHER" id="PTHR42982">
    <property type="entry name" value="SEC-INDEPENDENT PROTEIN TRANSLOCASE PROTEIN TATA"/>
    <property type="match status" value="1"/>
</dbReference>
<accession>A0A9X2FI07</accession>
<evidence type="ECO:0000256" key="3">
    <source>
        <dbReference type="ARBA" id="ARBA00022475"/>
    </source>
</evidence>
<dbReference type="GO" id="GO:0008320">
    <property type="term" value="F:protein transmembrane transporter activity"/>
    <property type="evidence" value="ECO:0007669"/>
    <property type="project" value="UniProtKB-UniRule"/>
</dbReference>
<dbReference type="AlphaFoldDB" id="A0A9X2FI07"/>
<dbReference type="EMBL" id="JAMXLR010000076">
    <property type="protein sequence ID" value="MCO6046641.1"/>
    <property type="molecule type" value="Genomic_DNA"/>
</dbReference>
<evidence type="ECO:0000256" key="1">
    <source>
        <dbReference type="ARBA" id="ARBA00004162"/>
    </source>
</evidence>
<dbReference type="InterPro" id="IPR003369">
    <property type="entry name" value="TatA/B/E"/>
</dbReference>
<keyword evidence="5 9" id="KW-0653">Protein transport</keyword>
<evidence type="ECO:0000256" key="4">
    <source>
        <dbReference type="ARBA" id="ARBA00022692"/>
    </source>
</evidence>
<name>A0A9X2FI07_9BACT</name>
<keyword evidence="4 9" id="KW-0812">Transmembrane</keyword>
<keyword evidence="12" id="KW-1185">Reference proteome</keyword>
<evidence type="ECO:0000256" key="6">
    <source>
        <dbReference type="ARBA" id="ARBA00022989"/>
    </source>
</evidence>
<evidence type="ECO:0000256" key="2">
    <source>
        <dbReference type="ARBA" id="ARBA00022448"/>
    </source>
</evidence>
<comment type="caution">
    <text evidence="11">The sequence shown here is derived from an EMBL/GenBank/DDBJ whole genome shotgun (WGS) entry which is preliminary data.</text>
</comment>